<comment type="caution">
    <text evidence="2">The sequence shown here is derived from an EMBL/GenBank/DDBJ whole genome shotgun (WGS) entry which is preliminary data.</text>
</comment>
<gene>
    <name evidence="2" type="ORF">SMD27_06605</name>
</gene>
<keyword evidence="3" id="KW-1185">Reference proteome</keyword>
<protein>
    <submittedName>
        <fullName evidence="2">YdbH domain-containing protein</fullName>
    </submittedName>
</protein>
<name>A0ABU5E8L7_9PROT</name>
<sequence>MSEQAQAGGKRIWVLSAIAVFVAVVLAAFFWRGSLMGETAEWFVQRHFGIGAHFKIGDIDLSGVWLPELSLGDDGELRLKDVRIDYRPSNFGLSDIKAIQIGEAEIQARYDGGFHLGSLDSALAELTHSDTDGSSIHPMVVVHHIRVHLATPIGEQQIDGMATYDKDTLFTNLNWIEAENGAHLTTTATIRSISTQARPEGQIQGSITAQSKLWQLLPGVTPVAGQISVNISVTGGSGDPAAPRLQANLALQNFSVKELPEPINGPINAVVQMAGGEKMPQQLSGGSFSFNGLTADIKGGPSVDFVGKLGNGQGTLGFAEGKTTLTSDIDLAVKDQQAVLGDVTLKEPAADLKLRLNYDGAIVTVTPRETGKLTIRDLPKGPIGFPSGLTVPVKAEGTELAIAVAPTTMAPIAGKFALGDIKTQVAAAGRKDIATLTLSGSKAAFGGETADSREAQLVIPTLRLDFLGRPTTIGNLQIDAKGKPDLVTGTVSVSLATIDLGKMVAPLKATAKLTGKPGRIDMTAKLTDQTGRLTFTTSGNMDPGRGTGRFQVNLAPLVFAKDGWQFGDLIPIVRQYSHDIDGKIALKGTIDLAPDRSLTSKLNLAIENLSGQIGPAVFQNLNGVVLIDRPWPLSTAANQTLSVEQLVIGLPFTNGLINFDIDDGRSLKVNAGSLNLAGGQVSLAPTQLALDASVQQLDLQVDRLGVGELFQLIGIAGLSGEGQISGNIPVSLFPTGVVIKDAKLASVGPGKLKYDKASAPAMVKSAGSSVNMALDALSDFHYKELILTLQRELTGDANLGLHISGSNPSFYDGYPVEFNFTATGRLDEVLRKGLAGYQVPAMIEQRLNDFR</sequence>
<dbReference type="RefSeq" id="WP_320507580.1">
    <property type="nucleotide sequence ID" value="NZ_JAXCLW010000002.1"/>
</dbReference>
<proteinExistence type="predicted"/>
<feature type="transmembrane region" description="Helical" evidence="1">
    <location>
        <begin position="12"/>
        <end position="31"/>
    </location>
</feature>
<keyword evidence="1" id="KW-1133">Transmembrane helix</keyword>
<accession>A0ABU5E8L7</accession>
<reference evidence="2 3" key="1">
    <citation type="journal article" date="2016" name="Antonie Van Leeuwenhoek">
        <title>Dongia soli sp. nov., isolated from soil from Dokdo, Korea.</title>
        <authorList>
            <person name="Kim D.U."/>
            <person name="Lee H."/>
            <person name="Kim H."/>
            <person name="Kim S.G."/>
            <person name="Ka J.O."/>
        </authorList>
    </citation>
    <scope>NUCLEOTIDE SEQUENCE [LARGE SCALE GENOMIC DNA]</scope>
    <source>
        <strain evidence="2 3">D78</strain>
    </source>
</reference>
<evidence type="ECO:0000256" key="1">
    <source>
        <dbReference type="SAM" id="Phobius"/>
    </source>
</evidence>
<dbReference type="Pfam" id="PF11739">
    <property type="entry name" value="YdbH-like"/>
    <property type="match status" value="1"/>
</dbReference>
<keyword evidence="1" id="KW-0812">Transmembrane</keyword>
<evidence type="ECO:0000313" key="2">
    <source>
        <dbReference type="EMBL" id="MDY0882506.1"/>
    </source>
</evidence>
<evidence type="ECO:0000313" key="3">
    <source>
        <dbReference type="Proteomes" id="UP001279642"/>
    </source>
</evidence>
<organism evidence="2 3">
    <name type="scientific">Dongia soli</name>
    <dbReference type="NCBI Taxonomy" id="600628"/>
    <lineage>
        <taxon>Bacteria</taxon>
        <taxon>Pseudomonadati</taxon>
        <taxon>Pseudomonadota</taxon>
        <taxon>Alphaproteobacteria</taxon>
        <taxon>Rhodospirillales</taxon>
        <taxon>Dongiaceae</taxon>
        <taxon>Dongia</taxon>
    </lineage>
</organism>
<dbReference type="Proteomes" id="UP001279642">
    <property type="component" value="Unassembled WGS sequence"/>
</dbReference>
<keyword evidence="1" id="KW-0472">Membrane</keyword>
<dbReference type="InterPro" id="IPR021730">
    <property type="entry name" value="YdbH"/>
</dbReference>
<dbReference type="EMBL" id="JAXCLW010000002">
    <property type="protein sequence ID" value="MDY0882506.1"/>
    <property type="molecule type" value="Genomic_DNA"/>
</dbReference>